<evidence type="ECO:0000313" key="2">
    <source>
        <dbReference type="Proteomes" id="UP000325116"/>
    </source>
</evidence>
<reference evidence="1 2" key="1">
    <citation type="journal article" date="1992" name="Lakartidningen">
        <title>[Penicillin V and not amoxicillin is the first choice preparation in acute otitis].</title>
        <authorList>
            <person name="Kamme C."/>
            <person name="Lundgren K."/>
            <person name="Prellner K."/>
        </authorList>
    </citation>
    <scope>NUCLEOTIDE SEQUENCE [LARGE SCALE GENOMIC DNA]</scope>
    <source>
        <strain evidence="1 2">W1</strain>
    </source>
</reference>
<organism evidence="1 2">
    <name type="scientific">Brachyspira aalborgi</name>
    <dbReference type="NCBI Taxonomy" id="29522"/>
    <lineage>
        <taxon>Bacteria</taxon>
        <taxon>Pseudomonadati</taxon>
        <taxon>Spirochaetota</taxon>
        <taxon>Spirochaetia</taxon>
        <taxon>Brachyspirales</taxon>
        <taxon>Brachyspiraceae</taxon>
        <taxon>Brachyspira</taxon>
    </lineage>
</organism>
<dbReference type="AlphaFoldDB" id="A0A5C8CH44"/>
<gene>
    <name evidence="1" type="ORF">EPJ80_11740</name>
</gene>
<protein>
    <submittedName>
        <fullName evidence="1">Uncharacterized protein</fullName>
    </submittedName>
</protein>
<evidence type="ECO:0000313" key="1">
    <source>
        <dbReference type="EMBL" id="TXJ10992.1"/>
    </source>
</evidence>
<dbReference type="RefSeq" id="WP_147759126.1">
    <property type="nucleotide sequence ID" value="NZ_SAXT01000007.1"/>
</dbReference>
<dbReference type="InterPro" id="IPR029044">
    <property type="entry name" value="Nucleotide-diphossugar_trans"/>
</dbReference>
<dbReference type="SUPFAM" id="SSF53448">
    <property type="entry name" value="Nucleotide-diphospho-sugar transferases"/>
    <property type="match status" value="1"/>
</dbReference>
<comment type="caution">
    <text evidence="1">The sequence shown here is derived from an EMBL/GenBank/DDBJ whole genome shotgun (WGS) entry which is preliminary data.</text>
</comment>
<dbReference type="Gene3D" id="3.90.550.10">
    <property type="entry name" value="Spore Coat Polysaccharide Biosynthesis Protein SpsA, Chain A"/>
    <property type="match status" value="1"/>
</dbReference>
<dbReference type="Proteomes" id="UP000325116">
    <property type="component" value="Unassembled WGS sequence"/>
</dbReference>
<accession>A0A5C8CH44</accession>
<sequence>MKIKIYIVTYKKNEVLNKNLESLYSGAKYFNDFDVTVIANHPDIIIHEENMRDNLKVILNTTRMPNSWGYLSRDWNFCILDAFKTWKNEDNIDWIILAQNDVVWLDGWDDFVRNNKDYDFISQPSGDQAMILNINTIRKVGFFDERFTSIHCQEFDYFIRAIKNLGIRCSINDDHWNVKPFNSIGNVIINSNHSGDNINNQLPSINLCHNKYKIQGDKLDLSLLSKVKPLFKEINWYPFFWYGYDNEHIKNTFLDEYYNSEYNKLNDYSDNYSISILHDINYKIDKIIESISWWIPIRKCRDNFRNKFKMQEEKRREEKRREEKRIPNI</sequence>
<proteinExistence type="predicted"/>
<dbReference type="EMBL" id="SAXT01000007">
    <property type="protein sequence ID" value="TXJ10992.1"/>
    <property type="molecule type" value="Genomic_DNA"/>
</dbReference>
<name>A0A5C8CH44_9SPIR</name>